<name>A0A4P7LCI6_9BURK</name>
<dbReference type="AlphaFoldDB" id="A0A4P7LCI6"/>
<dbReference type="SUPFAM" id="SSF143011">
    <property type="entry name" value="RelE-like"/>
    <property type="match status" value="1"/>
</dbReference>
<evidence type="ECO:0000313" key="2">
    <source>
        <dbReference type="Proteomes" id="UP000295294"/>
    </source>
</evidence>
<accession>A0A4P7LCI6</accession>
<gene>
    <name evidence="1" type="ORF">E0W60_02490</name>
</gene>
<protein>
    <recommendedName>
        <fullName evidence="3">Plasmid maintenance system killer</fullName>
    </recommendedName>
</protein>
<dbReference type="Gene3D" id="3.30.2310.20">
    <property type="entry name" value="RelE-like"/>
    <property type="match status" value="1"/>
</dbReference>
<dbReference type="EMBL" id="CP038634">
    <property type="protein sequence ID" value="QBY50107.1"/>
    <property type="molecule type" value="Genomic_DNA"/>
</dbReference>
<organism evidence="1 2">
    <name type="scientific">Cupriavidus oxalaticus</name>
    <dbReference type="NCBI Taxonomy" id="96344"/>
    <lineage>
        <taxon>Bacteria</taxon>
        <taxon>Pseudomonadati</taxon>
        <taxon>Pseudomonadota</taxon>
        <taxon>Betaproteobacteria</taxon>
        <taxon>Burkholderiales</taxon>
        <taxon>Burkholderiaceae</taxon>
        <taxon>Cupriavidus</taxon>
    </lineage>
</organism>
<dbReference type="Proteomes" id="UP000295294">
    <property type="component" value="Chromosome 1"/>
</dbReference>
<proteinExistence type="predicted"/>
<dbReference type="InterPro" id="IPR035093">
    <property type="entry name" value="RelE/ParE_toxin_dom_sf"/>
</dbReference>
<dbReference type="KEGG" id="cox:E0W60_02490"/>
<evidence type="ECO:0008006" key="3">
    <source>
        <dbReference type="Google" id="ProtNLM"/>
    </source>
</evidence>
<sequence>MVTSARCLCDKALLQPHHADRLRRQLGALDQAIRPEDLAGHWSVVVNGRWRLTFRFEGRDAIVVDYQDYH</sequence>
<evidence type="ECO:0000313" key="1">
    <source>
        <dbReference type="EMBL" id="QBY50107.1"/>
    </source>
</evidence>
<dbReference type="OrthoDB" id="9801102at2"/>
<reference evidence="1 2" key="1">
    <citation type="submission" date="2019-03" db="EMBL/GenBank/DDBJ databases">
        <title>Efficiently degradation of phenoxyalkanoic acid herbicides by Cupriavidus oxalaticus strain X32.</title>
        <authorList>
            <person name="Sheng X."/>
        </authorList>
    </citation>
    <scope>NUCLEOTIDE SEQUENCE [LARGE SCALE GENOMIC DNA]</scope>
    <source>
        <strain evidence="1 2">X32</strain>
    </source>
</reference>